<dbReference type="VEuPathDB" id="FungiDB:GGTG_11976"/>
<dbReference type="eggNOG" id="KOG0254">
    <property type="taxonomic scope" value="Eukaryota"/>
</dbReference>
<reference evidence="13" key="1">
    <citation type="submission" date="2010-07" db="EMBL/GenBank/DDBJ databases">
        <title>The genome sequence of Gaeumannomyces graminis var. tritici strain R3-111a-1.</title>
        <authorList>
            <consortium name="The Broad Institute Genome Sequencing Platform"/>
            <person name="Ma L.-J."/>
            <person name="Dead R."/>
            <person name="Young S."/>
            <person name="Zeng Q."/>
            <person name="Koehrsen M."/>
            <person name="Alvarado L."/>
            <person name="Berlin A."/>
            <person name="Chapman S.B."/>
            <person name="Chen Z."/>
            <person name="Freedman E."/>
            <person name="Gellesch M."/>
            <person name="Goldberg J."/>
            <person name="Griggs A."/>
            <person name="Gujja S."/>
            <person name="Heilman E.R."/>
            <person name="Heiman D."/>
            <person name="Hepburn T."/>
            <person name="Howarth C."/>
            <person name="Jen D."/>
            <person name="Larson L."/>
            <person name="Mehta T."/>
            <person name="Neiman D."/>
            <person name="Pearson M."/>
            <person name="Roberts A."/>
            <person name="Saif S."/>
            <person name="Shea T."/>
            <person name="Shenoy N."/>
            <person name="Sisk P."/>
            <person name="Stolte C."/>
            <person name="Sykes S."/>
            <person name="Walk T."/>
            <person name="White J."/>
            <person name="Yandava C."/>
            <person name="Haas B."/>
            <person name="Nusbaum C."/>
            <person name="Birren B."/>
        </authorList>
    </citation>
    <scope>NUCLEOTIDE SEQUENCE [LARGE SCALE GENOMIC DNA]</scope>
    <source>
        <strain evidence="13">R3-111a-1</strain>
    </source>
</reference>
<keyword evidence="5 9" id="KW-1133">Transmembrane helix</keyword>
<gene>
    <name evidence="12" type="primary">20352434</name>
    <name evidence="11" type="ORF">GGTG_11976</name>
</gene>
<evidence type="ECO:0000256" key="1">
    <source>
        <dbReference type="ARBA" id="ARBA00004141"/>
    </source>
</evidence>
<keyword evidence="6 9" id="KW-0472">Membrane</keyword>
<dbReference type="RefSeq" id="XP_009228131.1">
    <property type="nucleotide sequence ID" value="XM_009229867.1"/>
</dbReference>
<dbReference type="FunFam" id="1.20.1250.20:FF:000078">
    <property type="entry name" value="MFS maltose transporter, putative"/>
    <property type="match status" value="1"/>
</dbReference>
<evidence type="ECO:0000256" key="4">
    <source>
        <dbReference type="ARBA" id="ARBA00022692"/>
    </source>
</evidence>
<proteinExistence type="inferred from homology"/>
<dbReference type="GeneID" id="20352434"/>
<dbReference type="PROSITE" id="PS50850">
    <property type="entry name" value="MFS"/>
    <property type="match status" value="1"/>
</dbReference>
<feature type="transmembrane region" description="Helical" evidence="9">
    <location>
        <begin position="486"/>
        <end position="502"/>
    </location>
</feature>
<dbReference type="Proteomes" id="UP000006039">
    <property type="component" value="Unassembled WGS sequence"/>
</dbReference>
<feature type="transmembrane region" description="Helical" evidence="9">
    <location>
        <begin position="229"/>
        <end position="250"/>
    </location>
</feature>
<dbReference type="SUPFAM" id="SSF103473">
    <property type="entry name" value="MFS general substrate transporter"/>
    <property type="match status" value="1"/>
</dbReference>
<feature type="transmembrane region" description="Helical" evidence="9">
    <location>
        <begin position="51"/>
        <end position="75"/>
    </location>
</feature>
<evidence type="ECO:0000256" key="8">
    <source>
        <dbReference type="SAM" id="MobiDB-lite"/>
    </source>
</evidence>
<dbReference type="GO" id="GO:0005351">
    <property type="term" value="F:carbohydrate:proton symporter activity"/>
    <property type="evidence" value="ECO:0007669"/>
    <property type="project" value="TreeGrafter"/>
</dbReference>
<comment type="subcellular location">
    <subcellularLocation>
        <location evidence="1">Membrane</location>
        <topology evidence="1">Multi-pass membrane protein</topology>
    </subcellularLocation>
</comment>
<reference evidence="11" key="3">
    <citation type="submission" date="2010-09" db="EMBL/GenBank/DDBJ databases">
        <title>Annotation of Gaeumannomyces graminis var. tritici R3-111a-1.</title>
        <authorList>
            <consortium name="The Broad Institute Genome Sequencing Platform"/>
            <person name="Ma L.-J."/>
            <person name="Dead R."/>
            <person name="Young S.K."/>
            <person name="Zeng Q."/>
            <person name="Gargeya S."/>
            <person name="Fitzgerald M."/>
            <person name="Haas B."/>
            <person name="Abouelleil A."/>
            <person name="Alvarado L."/>
            <person name="Arachchi H.M."/>
            <person name="Berlin A."/>
            <person name="Brown A."/>
            <person name="Chapman S.B."/>
            <person name="Chen Z."/>
            <person name="Dunbar C."/>
            <person name="Freedman E."/>
            <person name="Gearin G."/>
            <person name="Gellesch M."/>
            <person name="Goldberg J."/>
            <person name="Griggs A."/>
            <person name="Gujja S."/>
            <person name="Heiman D."/>
            <person name="Howarth C."/>
            <person name="Larson L."/>
            <person name="Lui A."/>
            <person name="MacDonald P.J.P."/>
            <person name="Mehta T."/>
            <person name="Montmayeur A."/>
            <person name="Murphy C."/>
            <person name="Neiman D."/>
            <person name="Pearson M."/>
            <person name="Priest M."/>
            <person name="Roberts A."/>
            <person name="Saif S."/>
            <person name="Shea T."/>
            <person name="Shenoy N."/>
            <person name="Sisk P."/>
            <person name="Stolte C."/>
            <person name="Sykes S."/>
            <person name="Yandava C."/>
            <person name="Wortman J."/>
            <person name="Nusbaum C."/>
            <person name="Birren B."/>
        </authorList>
    </citation>
    <scope>NUCLEOTIDE SEQUENCE</scope>
    <source>
        <strain evidence="11">R3-111a-1</strain>
    </source>
</reference>
<dbReference type="HOGENOM" id="CLU_001265_11_5_1"/>
<sequence>MDKNGSSGGSAHQVEKTASPGPEDDAAADLANAAETGLGVREALRLYWKAVAWSVCVSNATIMESYMIMLSNAFYAQPQFQRAFGEPLPGGGGGYSITAQWQVGVSMAGLVGLIAGTLSNGYFAERWGLRKVMVVSHLSLVAFVFILFFAHNIEMVTVGSLLLSVPCGFFAAATPTYAAEVTPLRLRGYLTVYVNLCWVIGKLLAFSVLAGTLSIPSEWAYRLPFALQWVWPLPLAVATWLAPESPWWLVRQGRHDEALRSLERLVVAGAGERADPRNTLAMIRRTVDAERATLLQGSGSGGSYLDCFRGTNLRRTEIAMVSWGCQILPGFVVQNYITYFFTLAGLPTASSFYLSIGNAGLAFVGTVSSWFVMTRWGWRTMYLGGLAAMIPVMGLVAFLDFAARPGPAGDAVRWAQCSLLLVWFFTYGISIGPIPYGIAANVGAASLRPKTIALGRNTYYIFSIVNTVVAPYMLNPAQLNLKGRAAFLPWALTLVMLAWAYFRLPELKGLTQETVNHLFETRVPARRFAEKGRECQ</sequence>
<dbReference type="AlphaFoldDB" id="J3PEP5"/>
<dbReference type="InterPro" id="IPR020846">
    <property type="entry name" value="MFS_dom"/>
</dbReference>
<feature type="transmembrane region" description="Helical" evidence="9">
    <location>
        <begin position="380"/>
        <end position="399"/>
    </location>
</feature>
<evidence type="ECO:0000256" key="9">
    <source>
        <dbReference type="SAM" id="Phobius"/>
    </source>
</evidence>
<evidence type="ECO:0000313" key="13">
    <source>
        <dbReference type="Proteomes" id="UP000006039"/>
    </source>
</evidence>
<evidence type="ECO:0000256" key="7">
    <source>
        <dbReference type="RuleBase" id="RU003346"/>
    </source>
</evidence>
<feature type="transmembrane region" description="Helical" evidence="9">
    <location>
        <begin position="352"/>
        <end position="373"/>
    </location>
</feature>
<dbReference type="PANTHER" id="PTHR48022">
    <property type="entry name" value="PLASTIDIC GLUCOSE TRANSPORTER 4"/>
    <property type="match status" value="1"/>
</dbReference>
<feature type="transmembrane region" description="Helical" evidence="9">
    <location>
        <begin position="95"/>
        <end position="120"/>
    </location>
</feature>
<dbReference type="InterPro" id="IPR003663">
    <property type="entry name" value="Sugar/inositol_transpt"/>
</dbReference>
<dbReference type="GO" id="GO:0016020">
    <property type="term" value="C:membrane"/>
    <property type="evidence" value="ECO:0007669"/>
    <property type="project" value="UniProtKB-SubCell"/>
</dbReference>
<evidence type="ECO:0000256" key="3">
    <source>
        <dbReference type="ARBA" id="ARBA00022448"/>
    </source>
</evidence>
<dbReference type="STRING" id="644352.J3PEP5"/>
<feature type="transmembrane region" description="Helical" evidence="9">
    <location>
        <begin position="156"/>
        <end position="178"/>
    </location>
</feature>
<dbReference type="PANTHER" id="PTHR48022:SF5">
    <property type="entry name" value="ALPHA-GLUCOSIDES PERMEASE MPH2-RELATED"/>
    <property type="match status" value="1"/>
</dbReference>
<feature type="transmembrane region" description="Helical" evidence="9">
    <location>
        <begin position="132"/>
        <end position="150"/>
    </location>
</feature>
<dbReference type="Pfam" id="PF00083">
    <property type="entry name" value="Sugar_tr"/>
    <property type="match status" value="1"/>
</dbReference>
<evidence type="ECO:0000259" key="10">
    <source>
        <dbReference type="PROSITE" id="PS50850"/>
    </source>
</evidence>
<dbReference type="OrthoDB" id="6612291at2759"/>
<keyword evidence="3 7" id="KW-0813">Transport</keyword>
<reference evidence="12" key="5">
    <citation type="submission" date="2018-04" db="UniProtKB">
        <authorList>
            <consortium name="EnsemblFungi"/>
        </authorList>
    </citation>
    <scope>IDENTIFICATION</scope>
    <source>
        <strain evidence="12">R3-111a-1</strain>
    </source>
</reference>
<evidence type="ECO:0000256" key="5">
    <source>
        <dbReference type="ARBA" id="ARBA00022989"/>
    </source>
</evidence>
<feature type="transmembrane region" description="Helical" evidence="9">
    <location>
        <begin position="190"/>
        <end position="209"/>
    </location>
</feature>
<dbReference type="Gene3D" id="1.20.1250.20">
    <property type="entry name" value="MFS general substrate transporter like domains"/>
    <property type="match status" value="1"/>
</dbReference>
<keyword evidence="13" id="KW-1185">Reference proteome</keyword>
<feature type="transmembrane region" description="Helical" evidence="9">
    <location>
        <begin position="318"/>
        <end position="340"/>
    </location>
</feature>
<dbReference type="InterPro" id="IPR050360">
    <property type="entry name" value="MFS_Sugar_Transporters"/>
</dbReference>
<organism evidence="11">
    <name type="scientific">Gaeumannomyces tritici (strain R3-111a-1)</name>
    <name type="common">Wheat and barley take-all root rot fungus</name>
    <name type="synonym">Gaeumannomyces graminis var. tritici</name>
    <dbReference type="NCBI Taxonomy" id="644352"/>
    <lineage>
        <taxon>Eukaryota</taxon>
        <taxon>Fungi</taxon>
        <taxon>Dikarya</taxon>
        <taxon>Ascomycota</taxon>
        <taxon>Pezizomycotina</taxon>
        <taxon>Sordariomycetes</taxon>
        <taxon>Sordariomycetidae</taxon>
        <taxon>Magnaporthales</taxon>
        <taxon>Magnaporthaceae</taxon>
        <taxon>Gaeumannomyces</taxon>
    </lineage>
</organism>
<evidence type="ECO:0000313" key="12">
    <source>
        <dbReference type="EnsemblFungi" id="EJT70953"/>
    </source>
</evidence>
<feature type="transmembrane region" description="Helical" evidence="9">
    <location>
        <begin position="457"/>
        <end position="474"/>
    </location>
</feature>
<dbReference type="InterPro" id="IPR036259">
    <property type="entry name" value="MFS_trans_sf"/>
</dbReference>
<evidence type="ECO:0000256" key="6">
    <source>
        <dbReference type="ARBA" id="ARBA00023136"/>
    </source>
</evidence>
<comment type="similarity">
    <text evidence="2 7">Belongs to the major facilitator superfamily. Sugar transporter (TC 2.A.1.1) family.</text>
</comment>
<keyword evidence="4 9" id="KW-0812">Transmembrane</keyword>
<reference evidence="12" key="4">
    <citation type="journal article" date="2015" name="G3 (Bethesda)">
        <title>Genome sequences of three phytopathogenic species of the Magnaporthaceae family of fungi.</title>
        <authorList>
            <person name="Okagaki L.H."/>
            <person name="Nunes C.C."/>
            <person name="Sailsbery J."/>
            <person name="Clay B."/>
            <person name="Brown D."/>
            <person name="John T."/>
            <person name="Oh Y."/>
            <person name="Young N."/>
            <person name="Fitzgerald M."/>
            <person name="Haas B.J."/>
            <person name="Zeng Q."/>
            <person name="Young S."/>
            <person name="Adiconis X."/>
            <person name="Fan L."/>
            <person name="Levin J.Z."/>
            <person name="Mitchell T.K."/>
            <person name="Okubara P.A."/>
            <person name="Farman M.L."/>
            <person name="Kohn L.M."/>
            <person name="Birren B."/>
            <person name="Ma L.-J."/>
            <person name="Dean R.A."/>
        </authorList>
    </citation>
    <scope>NUCLEOTIDE SEQUENCE</scope>
    <source>
        <strain evidence="12">R3-111a-1</strain>
    </source>
</reference>
<dbReference type="InterPro" id="IPR005828">
    <property type="entry name" value="MFS_sugar_transport-like"/>
</dbReference>
<dbReference type="NCBIfam" id="TIGR00879">
    <property type="entry name" value="SP"/>
    <property type="match status" value="1"/>
</dbReference>
<feature type="region of interest" description="Disordered" evidence="8">
    <location>
        <begin position="1"/>
        <end position="26"/>
    </location>
</feature>
<feature type="domain" description="Major facilitator superfamily (MFS) profile" evidence="10">
    <location>
        <begin position="53"/>
        <end position="508"/>
    </location>
</feature>
<evidence type="ECO:0000256" key="2">
    <source>
        <dbReference type="ARBA" id="ARBA00010992"/>
    </source>
</evidence>
<reference evidence="11" key="2">
    <citation type="submission" date="2010-07" db="EMBL/GenBank/DDBJ databases">
        <authorList>
            <consortium name="The Broad Institute Genome Sequencing Platform"/>
            <consortium name="Broad Institute Genome Sequencing Center for Infectious Disease"/>
            <person name="Ma L.-J."/>
            <person name="Dead R."/>
            <person name="Young S."/>
            <person name="Zeng Q."/>
            <person name="Koehrsen M."/>
            <person name="Alvarado L."/>
            <person name="Berlin A."/>
            <person name="Chapman S.B."/>
            <person name="Chen Z."/>
            <person name="Freedman E."/>
            <person name="Gellesch M."/>
            <person name="Goldberg J."/>
            <person name="Griggs A."/>
            <person name="Gujja S."/>
            <person name="Heilman E.R."/>
            <person name="Heiman D."/>
            <person name="Hepburn T."/>
            <person name="Howarth C."/>
            <person name="Jen D."/>
            <person name="Larson L."/>
            <person name="Mehta T."/>
            <person name="Neiman D."/>
            <person name="Pearson M."/>
            <person name="Roberts A."/>
            <person name="Saif S."/>
            <person name="Shea T."/>
            <person name="Shenoy N."/>
            <person name="Sisk P."/>
            <person name="Stolte C."/>
            <person name="Sykes S."/>
            <person name="Walk T."/>
            <person name="White J."/>
            <person name="Yandava C."/>
            <person name="Haas B."/>
            <person name="Nusbaum C."/>
            <person name="Birren B."/>
        </authorList>
    </citation>
    <scope>NUCLEOTIDE SEQUENCE</scope>
    <source>
        <strain evidence="11">R3-111a-1</strain>
    </source>
</reference>
<protein>
    <recommendedName>
        <fullName evidence="10">Major facilitator superfamily (MFS) profile domain-containing protein</fullName>
    </recommendedName>
</protein>
<dbReference type="EMBL" id="GL385401">
    <property type="protein sequence ID" value="EJT70953.1"/>
    <property type="molecule type" value="Genomic_DNA"/>
</dbReference>
<dbReference type="EnsemblFungi" id="EJT70953">
    <property type="protein sequence ID" value="EJT70953"/>
    <property type="gene ID" value="GGTG_11976"/>
</dbReference>
<accession>J3PEP5</accession>
<feature type="transmembrane region" description="Helical" evidence="9">
    <location>
        <begin position="419"/>
        <end position="445"/>
    </location>
</feature>
<evidence type="ECO:0000313" key="11">
    <source>
        <dbReference type="EMBL" id="EJT70953.1"/>
    </source>
</evidence>
<name>J3PEP5_GAET3</name>